<reference evidence="1" key="1">
    <citation type="submission" date="2014-09" db="EMBL/GenBank/DDBJ databases">
        <authorList>
            <person name="Magalhaes I.L.F."/>
            <person name="Oliveira U."/>
            <person name="Santos F.R."/>
            <person name="Vidigal T.H.D.A."/>
            <person name="Brescovit A.D."/>
            <person name="Santos A.J."/>
        </authorList>
    </citation>
    <scope>NUCLEOTIDE SEQUENCE</scope>
    <source>
        <tissue evidence="1">Shoot tissue taken approximately 20 cm above the soil surface</tissue>
    </source>
</reference>
<accession>A0A0A9C3T6</accession>
<proteinExistence type="predicted"/>
<name>A0A0A9C3T6_ARUDO</name>
<evidence type="ECO:0000313" key="1">
    <source>
        <dbReference type="EMBL" id="JAD70969.1"/>
    </source>
</evidence>
<sequence>MYTIHQIKTYRLLCSLILSCSFAHQLCCCGSMK</sequence>
<dbReference type="AlphaFoldDB" id="A0A0A9C3T6"/>
<organism evidence="1">
    <name type="scientific">Arundo donax</name>
    <name type="common">Giant reed</name>
    <name type="synonym">Donax arundinaceus</name>
    <dbReference type="NCBI Taxonomy" id="35708"/>
    <lineage>
        <taxon>Eukaryota</taxon>
        <taxon>Viridiplantae</taxon>
        <taxon>Streptophyta</taxon>
        <taxon>Embryophyta</taxon>
        <taxon>Tracheophyta</taxon>
        <taxon>Spermatophyta</taxon>
        <taxon>Magnoliopsida</taxon>
        <taxon>Liliopsida</taxon>
        <taxon>Poales</taxon>
        <taxon>Poaceae</taxon>
        <taxon>PACMAD clade</taxon>
        <taxon>Arundinoideae</taxon>
        <taxon>Arundineae</taxon>
        <taxon>Arundo</taxon>
    </lineage>
</organism>
<dbReference type="EMBL" id="GBRH01226926">
    <property type="protein sequence ID" value="JAD70969.1"/>
    <property type="molecule type" value="Transcribed_RNA"/>
</dbReference>
<protein>
    <submittedName>
        <fullName evidence="1">Uncharacterized protein</fullName>
    </submittedName>
</protein>
<reference evidence="1" key="2">
    <citation type="journal article" date="2015" name="Data Brief">
        <title>Shoot transcriptome of the giant reed, Arundo donax.</title>
        <authorList>
            <person name="Barrero R.A."/>
            <person name="Guerrero F.D."/>
            <person name="Moolhuijzen P."/>
            <person name="Goolsby J.A."/>
            <person name="Tidwell J."/>
            <person name="Bellgard S.E."/>
            <person name="Bellgard M.I."/>
        </authorList>
    </citation>
    <scope>NUCLEOTIDE SEQUENCE</scope>
    <source>
        <tissue evidence="1">Shoot tissue taken approximately 20 cm above the soil surface</tissue>
    </source>
</reference>